<dbReference type="GO" id="GO:0004252">
    <property type="term" value="F:serine-type endopeptidase activity"/>
    <property type="evidence" value="ECO:0007669"/>
    <property type="project" value="UniProtKB-UniRule"/>
</dbReference>
<dbReference type="GO" id="GO:0005524">
    <property type="term" value="F:ATP binding"/>
    <property type="evidence" value="ECO:0007669"/>
    <property type="project" value="UniProtKB-KW"/>
</dbReference>
<comment type="function">
    <text evidence="7">ATP-dependent serine protease that mediates the selective degradation of mutant and abnormal proteins as well as certain short-lived regulatory proteins. Required for cellular homeostasis and for survival from DNA damage and developmental changes induced by stress. Degrades polypeptides processively to yield small peptide fragments that are 5 to 10 amino acids long. Binds to DNA in a double-stranded, site-specific manner.</text>
</comment>
<evidence type="ECO:0000256" key="6">
    <source>
        <dbReference type="ARBA" id="ARBA00050665"/>
    </source>
</evidence>
<comment type="subcellular location">
    <subcellularLocation>
        <location evidence="10">Cytoplasm</location>
    </subcellularLocation>
</comment>
<dbReference type="GO" id="GO:0006508">
    <property type="term" value="P:proteolysis"/>
    <property type="evidence" value="ECO:0007669"/>
    <property type="project" value="UniProtKB-KW"/>
</dbReference>
<evidence type="ECO:0000256" key="8">
    <source>
        <dbReference type="ARBA" id="ARBA00066743"/>
    </source>
</evidence>
<dbReference type="Pfam" id="PF02190">
    <property type="entry name" value="LON_substr_bdg"/>
    <property type="match status" value="1"/>
</dbReference>
<dbReference type="GO" id="GO:0004176">
    <property type="term" value="F:ATP-dependent peptidase activity"/>
    <property type="evidence" value="ECO:0007669"/>
    <property type="project" value="UniProtKB-UniRule"/>
</dbReference>
<evidence type="ECO:0000256" key="3">
    <source>
        <dbReference type="ARBA" id="ARBA00022801"/>
    </source>
</evidence>
<dbReference type="Gene3D" id="1.10.8.60">
    <property type="match status" value="1"/>
</dbReference>
<dbReference type="InterPro" id="IPR014721">
    <property type="entry name" value="Ribsml_uS5_D2-typ_fold_subgr"/>
</dbReference>
<evidence type="ECO:0000256" key="11">
    <source>
        <dbReference type="PIRSR" id="PIRSR001174-1"/>
    </source>
</evidence>
<dbReference type="Gene3D" id="1.20.5.5270">
    <property type="match status" value="1"/>
</dbReference>
<dbReference type="SUPFAM" id="SSF52540">
    <property type="entry name" value="P-loop containing nucleoside triphosphate hydrolases"/>
    <property type="match status" value="1"/>
</dbReference>
<dbReference type="SMART" id="SM00382">
    <property type="entry name" value="AAA"/>
    <property type="match status" value="1"/>
</dbReference>
<dbReference type="PRINTS" id="PR00830">
    <property type="entry name" value="ENDOLAPTASE"/>
</dbReference>
<feature type="domain" description="Lon proteolytic" evidence="15">
    <location>
        <begin position="660"/>
        <end position="839"/>
    </location>
</feature>
<dbReference type="InterPro" id="IPR003111">
    <property type="entry name" value="Lon_prtase_N"/>
</dbReference>
<dbReference type="PIRSF" id="PIRSF001174">
    <property type="entry name" value="Lon_proteas"/>
    <property type="match status" value="1"/>
</dbReference>
<dbReference type="Proteomes" id="UP000236394">
    <property type="component" value="Unassembled WGS sequence"/>
</dbReference>
<evidence type="ECO:0000256" key="4">
    <source>
        <dbReference type="ARBA" id="ARBA00022825"/>
    </source>
</evidence>
<dbReference type="CDD" id="cd19500">
    <property type="entry name" value="RecA-like_Lon"/>
    <property type="match status" value="1"/>
</dbReference>
<organism evidence="17 18">
    <name type="scientific">Mageeibacillus indolicus</name>
    <dbReference type="NCBI Taxonomy" id="884684"/>
    <lineage>
        <taxon>Bacteria</taxon>
        <taxon>Bacillati</taxon>
        <taxon>Bacillota</taxon>
        <taxon>Clostridia</taxon>
        <taxon>Eubacteriales</taxon>
        <taxon>Oscillospiraceae</taxon>
        <taxon>Mageeibacillus</taxon>
    </lineage>
</organism>
<evidence type="ECO:0000313" key="18">
    <source>
        <dbReference type="Proteomes" id="UP000236394"/>
    </source>
</evidence>
<dbReference type="InterPro" id="IPR003593">
    <property type="entry name" value="AAA+_ATPase"/>
</dbReference>
<dbReference type="InterPro" id="IPR027065">
    <property type="entry name" value="Lon_Prtase"/>
</dbReference>
<dbReference type="InterPro" id="IPR054594">
    <property type="entry name" value="Lon_lid"/>
</dbReference>
<feature type="active site" evidence="11 13">
    <location>
        <position position="790"/>
    </location>
</feature>
<dbReference type="Gene3D" id="1.20.58.1480">
    <property type="match status" value="1"/>
</dbReference>
<dbReference type="Pfam" id="PF05362">
    <property type="entry name" value="Lon_C"/>
    <property type="match status" value="1"/>
</dbReference>
<dbReference type="InterPro" id="IPR008268">
    <property type="entry name" value="Peptidase_S16_AS"/>
</dbReference>
<dbReference type="InterPro" id="IPR008269">
    <property type="entry name" value="Lon_proteolytic"/>
</dbReference>
<evidence type="ECO:0000256" key="14">
    <source>
        <dbReference type="RuleBase" id="RU000591"/>
    </source>
</evidence>
<evidence type="ECO:0000256" key="9">
    <source>
        <dbReference type="ARBA" id="ARBA00071934"/>
    </source>
</evidence>
<evidence type="ECO:0000256" key="1">
    <source>
        <dbReference type="ARBA" id="ARBA00022670"/>
    </source>
</evidence>
<protein>
    <recommendedName>
        <fullName evidence="9 10">Lon protease</fullName>
        <ecNumber evidence="8 10">3.4.21.53</ecNumber>
    </recommendedName>
</protein>
<dbReference type="FunFam" id="3.40.50.300:FF:000021">
    <property type="entry name" value="Lon protease homolog"/>
    <property type="match status" value="1"/>
</dbReference>
<dbReference type="EMBL" id="NBZD01000001">
    <property type="protein sequence ID" value="PNH19977.1"/>
    <property type="molecule type" value="Genomic_DNA"/>
</dbReference>
<evidence type="ECO:0000313" key="17">
    <source>
        <dbReference type="EMBL" id="PNH19977.1"/>
    </source>
</evidence>
<comment type="subunit">
    <text evidence="10">Homohexamer. Organized in a ring with a central cavity.</text>
</comment>
<evidence type="ECO:0000259" key="15">
    <source>
        <dbReference type="PROSITE" id="PS51786"/>
    </source>
</evidence>
<comment type="caution">
    <text evidence="17">The sequence shown here is derived from an EMBL/GenBank/DDBJ whole genome shotgun (WGS) entry which is preliminary data.</text>
</comment>
<dbReference type="SUPFAM" id="SSF54211">
    <property type="entry name" value="Ribosomal protein S5 domain 2-like"/>
    <property type="match status" value="1"/>
</dbReference>
<dbReference type="InterPro" id="IPR027417">
    <property type="entry name" value="P-loop_NTPase"/>
</dbReference>
<dbReference type="PROSITE" id="PS01046">
    <property type="entry name" value="LON_SER"/>
    <property type="match status" value="1"/>
</dbReference>
<evidence type="ECO:0000259" key="16">
    <source>
        <dbReference type="PROSITE" id="PS51787"/>
    </source>
</evidence>
<dbReference type="PROSITE" id="PS51787">
    <property type="entry name" value="LON_N"/>
    <property type="match status" value="1"/>
</dbReference>
<evidence type="ECO:0000256" key="10">
    <source>
        <dbReference type="PIRNR" id="PIRNR001174"/>
    </source>
</evidence>
<keyword evidence="3 10" id="KW-0378">Hydrolase</keyword>
<dbReference type="RefSeq" id="WP_102892396.1">
    <property type="nucleotide sequence ID" value="NZ_NBZD01000001.1"/>
</dbReference>
<feature type="domain" description="Lon N-terminal" evidence="16">
    <location>
        <begin position="35"/>
        <end position="246"/>
    </location>
</feature>
<evidence type="ECO:0000256" key="5">
    <source>
        <dbReference type="ARBA" id="ARBA00022840"/>
    </source>
</evidence>
<dbReference type="GO" id="GO:0005737">
    <property type="term" value="C:cytoplasm"/>
    <property type="evidence" value="ECO:0007669"/>
    <property type="project" value="UniProtKB-SubCell"/>
</dbReference>
<dbReference type="InterPro" id="IPR004815">
    <property type="entry name" value="Lon_bac/euk-typ"/>
</dbReference>
<dbReference type="InterPro" id="IPR020568">
    <property type="entry name" value="Ribosomal_Su5_D2-typ_SF"/>
</dbReference>
<keyword evidence="4 10" id="KW-0720">Serine protease</keyword>
<dbReference type="InterPro" id="IPR003959">
    <property type="entry name" value="ATPase_AAA_core"/>
</dbReference>
<proteinExistence type="inferred from homology"/>
<dbReference type="GO" id="GO:0030163">
    <property type="term" value="P:protein catabolic process"/>
    <property type="evidence" value="ECO:0007669"/>
    <property type="project" value="InterPro"/>
</dbReference>
<dbReference type="PANTHER" id="PTHR10046">
    <property type="entry name" value="ATP DEPENDENT LON PROTEASE FAMILY MEMBER"/>
    <property type="match status" value="1"/>
</dbReference>
<evidence type="ECO:0000256" key="12">
    <source>
        <dbReference type="PIRSR" id="PIRSR001174-2"/>
    </source>
</evidence>
<keyword evidence="5 10" id="KW-0067">ATP-binding</keyword>
<reference evidence="18" key="1">
    <citation type="submission" date="2017-04" db="EMBL/GenBank/DDBJ databases">
        <authorList>
            <person name="Bumgarner R.E."/>
            <person name="Fredricks D.N."/>
            <person name="Srinivasan S."/>
        </authorList>
    </citation>
    <scope>NUCLEOTIDE SEQUENCE [LARGE SCALE GENOMIC DNA]</scope>
    <source>
        <strain evidence="18">KA00405</strain>
    </source>
</reference>
<keyword evidence="1 10" id="KW-0645">Protease</keyword>
<comment type="similarity">
    <text evidence="10 13 14">Belongs to the peptidase S16 family.</text>
</comment>
<name>A0A2J8B5B8_9FIRM</name>
<dbReference type="Pfam" id="PF00004">
    <property type="entry name" value="AAA"/>
    <property type="match status" value="1"/>
</dbReference>
<keyword evidence="10" id="KW-0963">Cytoplasm</keyword>
<keyword evidence="2 10" id="KW-0547">Nucleotide-binding</keyword>
<evidence type="ECO:0000256" key="2">
    <source>
        <dbReference type="ARBA" id="ARBA00022741"/>
    </source>
</evidence>
<dbReference type="NCBIfam" id="TIGR00763">
    <property type="entry name" value="lon"/>
    <property type="match status" value="1"/>
</dbReference>
<feature type="binding site" evidence="12">
    <location>
        <begin position="423"/>
        <end position="430"/>
    </location>
    <ligand>
        <name>ATP</name>
        <dbReference type="ChEBI" id="CHEBI:30616"/>
    </ligand>
</feature>
<feature type="active site" evidence="11 13">
    <location>
        <position position="747"/>
    </location>
</feature>
<dbReference type="Gene3D" id="3.30.230.10">
    <property type="match status" value="1"/>
</dbReference>
<dbReference type="Pfam" id="PF22667">
    <property type="entry name" value="Lon_lid"/>
    <property type="match status" value="1"/>
</dbReference>
<sequence length="839" mass="94817">MSKRVNWQFIAKRRLISKFRYQYLKRQRKLMPREGKYLFLDDPDLLPLPATKYAYMLSDDAALIAKMAFSRDELLLLRYRYGADDLLMHEMLPDALQITNSPDSIERYGILIKIDKINRDEEKHCQIIFSTVARVEINSDNDDEAVEPLYVSVRILPAVLPEGEDLVQALSYRQYILQYYKEKLNLDEERDTKFWQNLQTTVRLGDFADLAANNLKLTKNQAFFLLIEADVMKRLQYLVKIIRYETGIKDLQKEISHKLHAGLDRTQRNYYIQEQIKVLQNELNSDGKAGVSSTDHLTDEEKYLKKLREINLSAEYADYIEREIRKLAKYPFGFPEAAVLRDYLELVFQLPWGTYVENEVSPIMAQRILDADYYGLTTVKLRILEYIGVMAWNQRQRADNGRHSAEGSSVSDMVPPPVLCLVGPPGVGKTSIAKSIAKALGRKYIRMSLGGVRDEAEIRGHRRTYIGAMPGRFIQAMCRSDMANPLILLDEIDKLAADYRGDPTAALLEILDPQQNNTFIDHYLDIPFDFSHTVFITTANSKENIPWPLLDRLEIIELPAYNCPEKLQIAKKYLWPQVLAEHGLEDGKLGLSKAVMETIITNYTHEAGVRNLRRKLGQICRRATLQFLKEPETIRINVTKKLLPELLGKPSNHHFTVETGGKVGIVNGLAWTAIGGVLLKIEVSALPGKGEIILTGNLGQVMQESAKVALAYIRSKAAELNLPSDFYCHTDIHIHALEGAVPKDGPSAGITLAVAMISALTGVPVRSNIAMTGEISLHGDILPIGGLSQKIMAAELAGVVEVYIPQENFSEIESDIISKTKVKISPVNSLTEVWRHAKI</sequence>
<accession>A0A2J8B5B8</accession>
<dbReference type="AlphaFoldDB" id="A0A2J8B5B8"/>
<comment type="catalytic activity">
    <reaction evidence="6 10 13">
        <text>Hydrolysis of proteins in presence of ATP.</text>
        <dbReference type="EC" id="3.4.21.53"/>
    </reaction>
</comment>
<dbReference type="PROSITE" id="PS51786">
    <property type="entry name" value="LON_PROTEOLYTIC"/>
    <property type="match status" value="1"/>
</dbReference>
<evidence type="ECO:0000256" key="13">
    <source>
        <dbReference type="PROSITE-ProRule" id="PRU01122"/>
    </source>
</evidence>
<dbReference type="Gene3D" id="3.40.50.300">
    <property type="entry name" value="P-loop containing nucleotide triphosphate hydrolases"/>
    <property type="match status" value="1"/>
</dbReference>
<evidence type="ECO:0000256" key="7">
    <source>
        <dbReference type="ARBA" id="ARBA00053875"/>
    </source>
</evidence>
<dbReference type="GO" id="GO:0016887">
    <property type="term" value="F:ATP hydrolysis activity"/>
    <property type="evidence" value="ECO:0007669"/>
    <property type="project" value="InterPro"/>
</dbReference>
<gene>
    <name evidence="17" type="ORF">B7R76_03670</name>
</gene>
<dbReference type="EC" id="3.4.21.53" evidence="8 10"/>